<organism evidence="10 11">
    <name type="scientific">Microlunatus soli</name>
    <dbReference type="NCBI Taxonomy" id="630515"/>
    <lineage>
        <taxon>Bacteria</taxon>
        <taxon>Bacillati</taxon>
        <taxon>Actinomycetota</taxon>
        <taxon>Actinomycetes</taxon>
        <taxon>Propionibacteriales</taxon>
        <taxon>Propionibacteriaceae</taxon>
        <taxon>Microlunatus</taxon>
    </lineage>
</organism>
<dbReference type="PANTHER" id="PTHR30472:SF41">
    <property type="entry name" value="TRANSPORT SYSTEM PERMEASE PROTEIN"/>
    <property type="match status" value="1"/>
</dbReference>
<dbReference type="CDD" id="cd06550">
    <property type="entry name" value="TM_ABC_iron-siderophores_like"/>
    <property type="match status" value="1"/>
</dbReference>
<dbReference type="Proteomes" id="UP000199103">
    <property type="component" value="Chromosome I"/>
</dbReference>
<dbReference type="GO" id="GO:0022857">
    <property type="term" value="F:transmembrane transporter activity"/>
    <property type="evidence" value="ECO:0007669"/>
    <property type="project" value="InterPro"/>
</dbReference>
<keyword evidence="3" id="KW-0813">Transport</keyword>
<evidence type="ECO:0000256" key="4">
    <source>
        <dbReference type="ARBA" id="ARBA00022475"/>
    </source>
</evidence>
<evidence type="ECO:0000313" key="11">
    <source>
        <dbReference type="Proteomes" id="UP000199103"/>
    </source>
</evidence>
<keyword evidence="5 9" id="KW-0812">Transmembrane</keyword>
<gene>
    <name evidence="10" type="ORF">SAMN04489812_3695</name>
</gene>
<dbReference type="SUPFAM" id="SSF81345">
    <property type="entry name" value="ABC transporter involved in vitamin B12 uptake, BtuC"/>
    <property type="match status" value="1"/>
</dbReference>
<feature type="transmembrane region" description="Helical" evidence="9">
    <location>
        <begin position="263"/>
        <end position="284"/>
    </location>
</feature>
<evidence type="ECO:0000256" key="7">
    <source>
        <dbReference type="ARBA" id="ARBA00023136"/>
    </source>
</evidence>
<comment type="subcellular location">
    <subcellularLocation>
        <location evidence="1">Cell membrane</location>
        <topology evidence="1">Multi-pass membrane protein</topology>
    </subcellularLocation>
</comment>
<dbReference type="AlphaFoldDB" id="A0A1H1WJU2"/>
<protein>
    <submittedName>
        <fullName evidence="10">Iron complex transport system permease protein</fullName>
    </submittedName>
</protein>
<feature type="transmembrane region" description="Helical" evidence="9">
    <location>
        <begin position="347"/>
        <end position="367"/>
    </location>
</feature>
<keyword evidence="11" id="KW-1185">Reference proteome</keyword>
<name>A0A1H1WJU2_9ACTN</name>
<feature type="transmembrane region" description="Helical" evidence="9">
    <location>
        <begin position="158"/>
        <end position="178"/>
    </location>
</feature>
<dbReference type="InterPro" id="IPR000522">
    <property type="entry name" value="ABC_transptr_permease_BtuC"/>
</dbReference>
<sequence>MSRVERATGPTAGDRGGVAEPQDSAGRRPRWIGWGRPLLTLVLLLVAAAVAIGLGATIGSVRIGWHDLLGFTFTGRTDDPSTAVLLGQIRLPRVITAATVGAGLGIAGLLMQTLFANPLADPYILGVSSGASLGVALVTLGSGTLTGGFVSLVGGSRLAVAAAAAVGSAAVLLLILLLGRWVRSVITLLITGVMLSSAVGAITSLLLAFADPTRLQRYVVWGLGSYGGVTRGDLLILVPVITGAIVLSAVLARSLNALLLGELYARSLGVPVVGVRIVAMVATAVIAGAVTAYCGPIAFLGIAVPHLARLAIGSSDHRLLMPASILVGIVTSSLCSIVAQLPGEDAVLPINVTSALVGAPVVIIVLLRSRRLSAGAV</sequence>
<evidence type="ECO:0000256" key="6">
    <source>
        <dbReference type="ARBA" id="ARBA00022989"/>
    </source>
</evidence>
<dbReference type="Pfam" id="PF01032">
    <property type="entry name" value="FecCD"/>
    <property type="match status" value="1"/>
</dbReference>
<feature type="transmembrane region" description="Helical" evidence="9">
    <location>
        <begin position="185"/>
        <end position="209"/>
    </location>
</feature>
<feature type="transmembrane region" description="Helical" evidence="9">
    <location>
        <begin position="229"/>
        <end position="251"/>
    </location>
</feature>
<dbReference type="Gene3D" id="1.10.3470.10">
    <property type="entry name" value="ABC transporter involved in vitamin B12 uptake, BtuC"/>
    <property type="match status" value="1"/>
</dbReference>
<feature type="transmembrane region" description="Helical" evidence="9">
    <location>
        <begin position="38"/>
        <end position="61"/>
    </location>
</feature>
<dbReference type="EMBL" id="LT629772">
    <property type="protein sequence ID" value="SDS97587.1"/>
    <property type="molecule type" value="Genomic_DNA"/>
</dbReference>
<evidence type="ECO:0000256" key="2">
    <source>
        <dbReference type="ARBA" id="ARBA00007935"/>
    </source>
</evidence>
<evidence type="ECO:0000256" key="3">
    <source>
        <dbReference type="ARBA" id="ARBA00022448"/>
    </source>
</evidence>
<evidence type="ECO:0000256" key="8">
    <source>
        <dbReference type="SAM" id="MobiDB-lite"/>
    </source>
</evidence>
<feature type="transmembrane region" description="Helical" evidence="9">
    <location>
        <begin position="94"/>
        <end position="111"/>
    </location>
</feature>
<evidence type="ECO:0000256" key="1">
    <source>
        <dbReference type="ARBA" id="ARBA00004651"/>
    </source>
</evidence>
<keyword evidence="6 9" id="KW-1133">Transmembrane helix</keyword>
<dbReference type="InterPro" id="IPR037294">
    <property type="entry name" value="ABC_BtuC-like"/>
</dbReference>
<evidence type="ECO:0000313" key="10">
    <source>
        <dbReference type="EMBL" id="SDS97587.1"/>
    </source>
</evidence>
<dbReference type="GO" id="GO:0033214">
    <property type="term" value="P:siderophore-iron import into cell"/>
    <property type="evidence" value="ECO:0007669"/>
    <property type="project" value="TreeGrafter"/>
</dbReference>
<dbReference type="STRING" id="630515.SAMN04489812_3695"/>
<keyword evidence="7 9" id="KW-0472">Membrane</keyword>
<proteinExistence type="inferred from homology"/>
<feature type="transmembrane region" description="Helical" evidence="9">
    <location>
        <begin position="290"/>
        <end position="312"/>
    </location>
</feature>
<dbReference type="RefSeq" id="WP_197679772.1">
    <property type="nucleotide sequence ID" value="NZ_LT629772.1"/>
</dbReference>
<accession>A0A1H1WJU2</accession>
<reference evidence="10 11" key="1">
    <citation type="submission" date="2016-10" db="EMBL/GenBank/DDBJ databases">
        <authorList>
            <person name="de Groot N.N."/>
        </authorList>
    </citation>
    <scope>NUCLEOTIDE SEQUENCE [LARGE SCALE GENOMIC DNA]</scope>
    <source>
        <strain evidence="10 11">DSM 21800</strain>
    </source>
</reference>
<dbReference type="PANTHER" id="PTHR30472">
    <property type="entry name" value="FERRIC ENTEROBACTIN TRANSPORT SYSTEM PERMEASE PROTEIN"/>
    <property type="match status" value="1"/>
</dbReference>
<feature type="transmembrane region" description="Helical" evidence="9">
    <location>
        <begin position="123"/>
        <end position="146"/>
    </location>
</feature>
<comment type="similarity">
    <text evidence="2">Belongs to the binding-protein-dependent transport system permease family. FecCD subfamily.</text>
</comment>
<feature type="region of interest" description="Disordered" evidence="8">
    <location>
        <begin position="1"/>
        <end position="26"/>
    </location>
</feature>
<dbReference type="GO" id="GO:0005886">
    <property type="term" value="C:plasma membrane"/>
    <property type="evidence" value="ECO:0007669"/>
    <property type="project" value="UniProtKB-SubCell"/>
</dbReference>
<evidence type="ECO:0000256" key="9">
    <source>
        <dbReference type="SAM" id="Phobius"/>
    </source>
</evidence>
<keyword evidence="4" id="KW-1003">Cell membrane</keyword>
<evidence type="ECO:0000256" key="5">
    <source>
        <dbReference type="ARBA" id="ARBA00022692"/>
    </source>
</evidence>
<feature type="transmembrane region" description="Helical" evidence="9">
    <location>
        <begin position="319"/>
        <end position="341"/>
    </location>
</feature>